<evidence type="ECO:0000256" key="6">
    <source>
        <dbReference type="ARBA" id="ARBA00022970"/>
    </source>
</evidence>
<feature type="transmembrane region" description="Helical" evidence="9">
    <location>
        <begin position="197"/>
        <end position="218"/>
    </location>
</feature>
<dbReference type="NCBIfam" id="TIGR01726">
    <property type="entry name" value="HEQRo_perm_3TM"/>
    <property type="match status" value="1"/>
</dbReference>
<evidence type="ECO:0000313" key="11">
    <source>
        <dbReference type="EMBL" id="AIY84204.1"/>
    </source>
</evidence>
<dbReference type="Pfam" id="PF00528">
    <property type="entry name" value="BPD_transp_1"/>
    <property type="match status" value="1"/>
</dbReference>
<dbReference type="InterPro" id="IPR010065">
    <property type="entry name" value="AA_ABC_transptr_permease_3TM"/>
</dbReference>
<protein>
    <submittedName>
        <fullName evidence="11">Amino ABC transporter, permease, 3-TM region, His/Glu/Gln/Arg/opine family domain protein</fullName>
    </submittedName>
</protein>
<reference evidence="11 12" key="1">
    <citation type="journal article" date="2015" name="Infect. Genet. Evol.">
        <title>Genomic sequences of six botulinum neurotoxin-producing strains representing three clostridial species illustrate the mobility and diversity of botulinum neurotoxin genes.</title>
        <authorList>
            <person name="Smith T.J."/>
            <person name="Hill K.K."/>
            <person name="Xie G."/>
            <person name="Foley B.T."/>
            <person name="Williamson C.H."/>
            <person name="Foster J.T."/>
            <person name="Johnson S.L."/>
            <person name="Chertkov O."/>
            <person name="Teshima H."/>
            <person name="Gibbons H.S."/>
            <person name="Johnsky L.A."/>
            <person name="Karavis M.A."/>
            <person name="Smith L.A."/>
        </authorList>
    </citation>
    <scope>NUCLEOTIDE SEQUENCE [LARGE SCALE GENOMIC DNA]</scope>
    <source>
        <strain evidence="11">Sullivan</strain>
    </source>
</reference>
<keyword evidence="4" id="KW-1003">Cell membrane</keyword>
<keyword evidence="8 9" id="KW-0472">Membrane</keyword>
<evidence type="ECO:0000256" key="5">
    <source>
        <dbReference type="ARBA" id="ARBA00022692"/>
    </source>
</evidence>
<dbReference type="PANTHER" id="PTHR30614:SF20">
    <property type="entry name" value="GLUTAMINE TRANSPORT SYSTEM PERMEASE PROTEIN GLNP"/>
    <property type="match status" value="1"/>
</dbReference>
<evidence type="ECO:0000256" key="3">
    <source>
        <dbReference type="ARBA" id="ARBA00022448"/>
    </source>
</evidence>
<dbReference type="RefSeq" id="WP_039311495.1">
    <property type="nucleotide sequence ID" value="NZ_CP006905.1"/>
</dbReference>
<evidence type="ECO:0000256" key="8">
    <source>
        <dbReference type="ARBA" id="ARBA00023136"/>
    </source>
</evidence>
<dbReference type="PROSITE" id="PS50928">
    <property type="entry name" value="ABC_TM1"/>
    <property type="match status" value="1"/>
</dbReference>
<keyword evidence="7 9" id="KW-1133">Transmembrane helix</keyword>
<dbReference type="PANTHER" id="PTHR30614">
    <property type="entry name" value="MEMBRANE COMPONENT OF AMINO ACID ABC TRANSPORTER"/>
    <property type="match status" value="1"/>
</dbReference>
<comment type="subcellular location">
    <subcellularLocation>
        <location evidence="1 9">Cell membrane</location>
        <topology evidence="1 9">Multi-pass membrane protein</topology>
    </subcellularLocation>
</comment>
<keyword evidence="12" id="KW-1185">Reference proteome</keyword>
<dbReference type="InterPro" id="IPR035906">
    <property type="entry name" value="MetI-like_sf"/>
</dbReference>
<keyword evidence="5 9" id="KW-0812">Transmembrane</keyword>
<dbReference type="Proteomes" id="UP000030635">
    <property type="component" value="Chromosome"/>
</dbReference>
<evidence type="ECO:0000256" key="1">
    <source>
        <dbReference type="ARBA" id="ARBA00004651"/>
    </source>
</evidence>
<name>A0A0A7FX45_9CLOT</name>
<evidence type="ECO:0000256" key="7">
    <source>
        <dbReference type="ARBA" id="ARBA00022989"/>
    </source>
</evidence>
<accession>A0A0A7FX45</accession>
<dbReference type="OrthoDB" id="9787841at2"/>
<evidence type="ECO:0000256" key="4">
    <source>
        <dbReference type="ARBA" id="ARBA00022475"/>
    </source>
</evidence>
<organism evidence="11 12">
    <name type="scientific">Clostridium baratii str. Sullivan</name>
    <dbReference type="NCBI Taxonomy" id="1415775"/>
    <lineage>
        <taxon>Bacteria</taxon>
        <taxon>Bacillati</taxon>
        <taxon>Bacillota</taxon>
        <taxon>Clostridia</taxon>
        <taxon>Eubacteriales</taxon>
        <taxon>Clostridiaceae</taxon>
        <taxon>Clostridium</taxon>
    </lineage>
</organism>
<feature type="transmembrane region" description="Helical" evidence="9">
    <location>
        <begin position="20"/>
        <end position="45"/>
    </location>
</feature>
<dbReference type="Gene3D" id="1.10.3720.10">
    <property type="entry name" value="MetI-like"/>
    <property type="match status" value="1"/>
</dbReference>
<dbReference type="CDD" id="cd06261">
    <property type="entry name" value="TM_PBP2"/>
    <property type="match status" value="1"/>
</dbReference>
<comment type="similarity">
    <text evidence="2">Belongs to the binding-protein-dependent transport system permease family. HisMQ subfamily.</text>
</comment>
<feature type="transmembrane region" description="Helical" evidence="9">
    <location>
        <begin position="57"/>
        <end position="82"/>
    </location>
</feature>
<dbReference type="InterPro" id="IPR043429">
    <property type="entry name" value="ArtM/GltK/GlnP/TcyL/YhdX-like"/>
</dbReference>
<dbReference type="FunFam" id="1.10.3720.10:FF:000033">
    <property type="entry name" value="Polar amino acid ABC transporter permease"/>
    <property type="match status" value="1"/>
</dbReference>
<proteinExistence type="inferred from homology"/>
<dbReference type="GO" id="GO:0022857">
    <property type="term" value="F:transmembrane transporter activity"/>
    <property type="evidence" value="ECO:0007669"/>
    <property type="project" value="InterPro"/>
</dbReference>
<sequence>MGYQFDFSFLKEYLPVFLEGAKMTLIISLIAVLFGTIFGSVLYFMKASKFGIGKFKPLSIISTVYIEIIRGTPMILQILMVYSGTALFLGLDFKPITAAIIAVSLNSAAYVSEIIRAGINAVDKGQMEAARSLGMTQFQAMKMVIIPQAIKNILPAVGNEFVAVIKESSMASFIGVSELLFSADIVKGAVYLPFEPYIVIAIFYFVMTFSLGRLMGYLEGRMKASDSR</sequence>
<dbReference type="eggNOG" id="COG0765">
    <property type="taxonomic scope" value="Bacteria"/>
</dbReference>
<dbReference type="STRING" id="1561.NPD11_2393"/>
<gene>
    <name evidence="11" type="ORF">U729_598</name>
</gene>
<dbReference type="InterPro" id="IPR000515">
    <property type="entry name" value="MetI-like"/>
</dbReference>
<feature type="domain" description="ABC transmembrane type-1" evidence="10">
    <location>
        <begin position="21"/>
        <end position="215"/>
    </location>
</feature>
<dbReference type="KEGG" id="cbv:U729_598"/>
<evidence type="ECO:0000256" key="2">
    <source>
        <dbReference type="ARBA" id="ARBA00010072"/>
    </source>
</evidence>
<dbReference type="AlphaFoldDB" id="A0A0A7FX45"/>
<dbReference type="SUPFAM" id="SSF161098">
    <property type="entry name" value="MetI-like"/>
    <property type="match status" value="1"/>
</dbReference>
<dbReference type="GO" id="GO:0043190">
    <property type="term" value="C:ATP-binding cassette (ABC) transporter complex"/>
    <property type="evidence" value="ECO:0007669"/>
    <property type="project" value="InterPro"/>
</dbReference>
<dbReference type="GO" id="GO:0006865">
    <property type="term" value="P:amino acid transport"/>
    <property type="evidence" value="ECO:0007669"/>
    <property type="project" value="UniProtKB-KW"/>
</dbReference>
<dbReference type="EMBL" id="CP006905">
    <property type="protein sequence ID" value="AIY84204.1"/>
    <property type="molecule type" value="Genomic_DNA"/>
</dbReference>
<keyword evidence="6" id="KW-0029">Amino-acid transport</keyword>
<keyword evidence="3 9" id="KW-0813">Transport</keyword>
<evidence type="ECO:0000313" key="12">
    <source>
        <dbReference type="Proteomes" id="UP000030635"/>
    </source>
</evidence>
<dbReference type="HOGENOM" id="CLU_019602_1_1_9"/>
<evidence type="ECO:0000256" key="9">
    <source>
        <dbReference type="RuleBase" id="RU363032"/>
    </source>
</evidence>
<evidence type="ECO:0000259" key="10">
    <source>
        <dbReference type="PROSITE" id="PS50928"/>
    </source>
</evidence>